<protein>
    <submittedName>
        <fullName evidence="2">Secreted protein</fullName>
    </submittedName>
</protein>
<comment type="caution">
    <text evidence="2">The sequence shown here is derived from an EMBL/GenBank/DDBJ whole genome shotgun (WGS) entry which is preliminary data.</text>
</comment>
<dbReference type="Proteomes" id="UP000009328">
    <property type="component" value="Unassembled WGS sequence"/>
</dbReference>
<keyword evidence="1" id="KW-0732">Signal</keyword>
<evidence type="ECO:0000313" key="2">
    <source>
        <dbReference type="EMBL" id="CCH46545.1"/>
    </source>
</evidence>
<evidence type="ECO:0000313" key="3">
    <source>
        <dbReference type="Proteomes" id="UP000009328"/>
    </source>
</evidence>
<keyword evidence="3" id="KW-1185">Reference proteome</keyword>
<feature type="chain" id="PRO_5003836338" evidence="1">
    <location>
        <begin position="19"/>
        <end position="115"/>
    </location>
</feature>
<dbReference type="HOGENOM" id="CLU_127832_0_0_1"/>
<organism evidence="2 3">
    <name type="scientific">Wickerhamomyces ciferrii (strain ATCC 14091 / BCRC 22168 / CBS 111 / JCM 3599 / NBRC 0793 / NRRL Y-1031 F-60-10)</name>
    <name type="common">Yeast</name>
    <name type="synonym">Pichia ciferrii</name>
    <dbReference type="NCBI Taxonomy" id="1206466"/>
    <lineage>
        <taxon>Eukaryota</taxon>
        <taxon>Fungi</taxon>
        <taxon>Dikarya</taxon>
        <taxon>Ascomycota</taxon>
        <taxon>Saccharomycotina</taxon>
        <taxon>Saccharomycetes</taxon>
        <taxon>Phaffomycetales</taxon>
        <taxon>Wickerhamomycetaceae</taxon>
        <taxon>Wickerhamomyces</taxon>
    </lineage>
</organism>
<dbReference type="EMBL" id="CAIF01000252">
    <property type="protein sequence ID" value="CCH46545.1"/>
    <property type="molecule type" value="Genomic_DNA"/>
</dbReference>
<proteinExistence type="predicted"/>
<feature type="signal peptide" evidence="1">
    <location>
        <begin position="1"/>
        <end position="18"/>
    </location>
</feature>
<sequence length="115" mass="12997">MKLSTIFTPALLLSGVMASPIASSDSNNNDTSTIDTQGFKTPYLCYGAGQNPYCRDGSYRKCTEFFRDHTDYDSIYGGKFCGFWCNEIKNSNDCKNLKKLYDFHPKFACDNAQYC</sequence>
<reference evidence="2 3" key="1">
    <citation type="journal article" date="2012" name="Eukaryot. Cell">
        <title>Draft genome sequence of Wickerhamomyces ciferrii NRRL Y-1031 F-60-10.</title>
        <authorList>
            <person name="Schneider J."/>
            <person name="Andrea H."/>
            <person name="Blom J."/>
            <person name="Jaenicke S."/>
            <person name="Ruckert C."/>
            <person name="Schorsch C."/>
            <person name="Szczepanowski R."/>
            <person name="Farwick M."/>
            <person name="Goesmann A."/>
            <person name="Puhler A."/>
            <person name="Schaffer S."/>
            <person name="Tauch A."/>
            <person name="Kohler T."/>
            <person name="Brinkrolf K."/>
        </authorList>
    </citation>
    <scope>NUCLEOTIDE SEQUENCE [LARGE SCALE GENOMIC DNA]</scope>
    <source>
        <strain evidence="3">ATCC 14091 / BCRC 22168 / CBS 111 / JCM 3599 / NBRC 0793 / NRRL Y-1031 F-60-10</strain>
    </source>
</reference>
<name>K0KMN6_WICCF</name>
<evidence type="ECO:0000256" key="1">
    <source>
        <dbReference type="SAM" id="SignalP"/>
    </source>
</evidence>
<accession>K0KMN6</accession>
<dbReference type="AlphaFoldDB" id="K0KMN6"/>
<dbReference type="InParanoid" id="K0KMN6"/>
<gene>
    <name evidence="2" type="ORF">BN7_6138</name>
</gene>